<proteinExistence type="inferred from homology"/>
<dbReference type="GO" id="GO:0003735">
    <property type="term" value="F:structural constituent of ribosome"/>
    <property type="evidence" value="ECO:0007669"/>
    <property type="project" value="InterPro"/>
</dbReference>
<dbReference type="PANTHER" id="PTHR11545:SF2">
    <property type="entry name" value="LARGE RIBOSOMAL SUBUNIT PROTEIN UL13M"/>
    <property type="match status" value="1"/>
</dbReference>
<dbReference type="InterPro" id="IPR005823">
    <property type="entry name" value="Ribosomal_uL13_bac-type"/>
</dbReference>
<dbReference type="Gene3D" id="3.90.1180.10">
    <property type="entry name" value="Ribosomal protein L13"/>
    <property type="match status" value="1"/>
</dbReference>
<dbReference type="GO" id="GO:0017148">
    <property type="term" value="P:negative regulation of translation"/>
    <property type="evidence" value="ECO:0007669"/>
    <property type="project" value="TreeGrafter"/>
</dbReference>
<evidence type="ECO:0000256" key="2">
    <source>
        <dbReference type="ARBA" id="ARBA00022980"/>
    </source>
</evidence>
<dbReference type="PROSITE" id="PS00783">
    <property type="entry name" value="RIBOSOMAL_L13"/>
    <property type="match status" value="1"/>
</dbReference>
<dbReference type="GO" id="GO:0022625">
    <property type="term" value="C:cytosolic large ribosomal subunit"/>
    <property type="evidence" value="ECO:0007669"/>
    <property type="project" value="TreeGrafter"/>
</dbReference>
<evidence type="ECO:0000256" key="7">
    <source>
        <dbReference type="RuleBase" id="RU003878"/>
    </source>
</evidence>
<keyword evidence="2 5" id="KW-0689">Ribosomal protein</keyword>
<protein>
    <recommendedName>
        <fullName evidence="4 5">Large ribosomal subunit protein uL13</fullName>
    </recommendedName>
</protein>
<dbReference type="HAMAP" id="MF_01366">
    <property type="entry name" value="Ribosomal_uL13"/>
    <property type="match status" value="1"/>
</dbReference>
<dbReference type="EMBL" id="VBAL01000083">
    <property type="protein sequence ID" value="TMJ02314.1"/>
    <property type="molecule type" value="Genomic_DNA"/>
</dbReference>
<dbReference type="InterPro" id="IPR023563">
    <property type="entry name" value="Ribosomal_uL13_CS"/>
</dbReference>
<dbReference type="NCBIfam" id="TIGR01066">
    <property type="entry name" value="rplM_bact"/>
    <property type="match status" value="1"/>
</dbReference>
<dbReference type="SUPFAM" id="SSF52161">
    <property type="entry name" value="Ribosomal protein L13"/>
    <property type="match status" value="1"/>
</dbReference>
<dbReference type="AlphaFoldDB" id="A0A537L2V3"/>
<evidence type="ECO:0000313" key="8">
    <source>
        <dbReference type="EMBL" id="TMJ02314.1"/>
    </source>
</evidence>
<evidence type="ECO:0000256" key="4">
    <source>
        <dbReference type="ARBA" id="ARBA00035201"/>
    </source>
</evidence>
<dbReference type="GO" id="GO:0003729">
    <property type="term" value="F:mRNA binding"/>
    <property type="evidence" value="ECO:0007669"/>
    <property type="project" value="UniProtKB-ARBA"/>
</dbReference>
<evidence type="ECO:0000313" key="9">
    <source>
        <dbReference type="Proteomes" id="UP000319353"/>
    </source>
</evidence>
<comment type="similarity">
    <text evidence="1 5 6">Belongs to the universal ribosomal protein uL13 family.</text>
</comment>
<dbReference type="PANTHER" id="PTHR11545">
    <property type="entry name" value="RIBOSOMAL PROTEIN L13"/>
    <property type="match status" value="1"/>
</dbReference>
<organism evidence="8 9">
    <name type="scientific">Candidatus Segetimicrobium genomatis</name>
    <dbReference type="NCBI Taxonomy" id="2569760"/>
    <lineage>
        <taxon>Bacteria</taxon>
        <taxon>Bacillati</taxon>
        <taxon>Candidatus Sysuimicrobiota</taxon>
        <taxon>Candidatus Sysuimicrobiia</taxon>
        <taxon>Candidatus Sysuimicrobiales</taxon>
        <taxon>Candidatus Segetimicrobiaceae</taxon>
        <taxon>Candidatus Segetimicrobium</taxon>
    </lineage>
</organism>
<gene>
    <name evidence="5 7 8" type="primary">rplM</name>
    <name evidence="8" type="ORF">E6H01_06895</name>
</gene>
<keyword evidence="3 5" id="KW-0687">Ribonucleoprotein</keyword>
<accession>A0A537L2V3</accession>
<name>A0A537L2V3_9BACT</name>
<dbReference type="GO" id="GO:0006412">
    <property type="term" value="P:translation"/>
    <property type="evidence" value="ECO:0007669"/>
    <property type="project" value="UniProtKB-UniRule"/>
</dbReference>
<dbReference type="PIRSF" id="PIRSF002181">
    <property type="entry name" value="Ribosomal_L13"/>
    <property type="match status" value="1"/>
</dbReference>
<dbReference type="Pfam" id="PF00572">
    <property type="entry name" value="Ribosomal_L13"/>
    <property type="match status" value="1"/>
</dbReference>
<comment type="subunit">
    <text evidence="5">Part of the 50S ribosomal subunit.</text>
</comment>
<comment type="function">
    <text evidence="5 7">This protein is one of the early assembly proteins of the 50S ribosomal subunit, although it is not seen to bind rRNA by itself. It is important during the early stages of 50S assembly.</text>
</comment>
<evidence type="ECO:0000256" key="5">
    <source>
        <dbReference type="HAMAP-Rule" id="MF_01366"/>
    </source>
</evidence>
<dbReference type="InterPro" id="IPR036899">
    <property type="entry name" value="Ribosomal_uL13_sf"/>
</dbReference>
<dbReference type="FunFam" id="3.90.1180.10:FF:000001">
    <property type="entry name" value="50S ribosomal protein L13"/>
    <property type="match status" value="1"/>
</dbReference>
<dbReference type="InterPro" id="IPR005822">
    <property type="entry name" value="Ribosomal_uL13"/>
</dbReference>
<dbReference type="Proteomes" id="UP000319353">
    <property type="component" value="Unassembled WGS sequence"/>
</dbReference>
<evidence type="ECO:0000256" key="3">
    <source>
        <dbReference type="ARBA" id="ARBA00023274"/>
    </source>
</evidence>
<comment type="caution">
    <text evidence="8">The sequence shown here is derived from an EMBL/GenBank/DDBJ whole genome shotgun (WGS) entry which is preliminary data.</text>
</comment>
<dbReference type="CDD" id="cd00392">
    <property type="entry name" value="Ribosomal_L13"/>
    <property type="match status" value="1"/>
</dbReference>
<evidence type="ECO:0000256" key="1">
    <source>
        <dbReference type="ARBA" id="ARBA00006227"/>
    </source>
</evidence>
<evidence type="ECO:0000256" key="6">
    <source>
        <dbReference type="RuleBase" id="RU003877"/>
    </source>
</evidence>
<sequence length="144" mass="16116">MKTYLPSPESLKRKWHLVDADGVVLGRLATRVATLLRGKHKPEFTPHIDTGDGVIVINAAKVRLTGRKAQRDFVYRHSGYAGGLKTFSLGDMLKNKPEELVSDAVRGMLPKNSLGRTLIKHLRVYRGAEHPHFAQKPEKLEVGR</sequence>
<reference evidence="8 9" key="1">
    <citation type="journal article" date="2019" name="Nat. Microbiol.">
        <title>Mediterranean grassland soil C-N compound turnover is dependent on rainfall and depth, and is mediated by genomically divergent microorganisms.</title>
        <authorList>
            <person name="Diamond S."/>
            <person name="Andeer P.F."/>
            <person name="Li Z."/>
            <person name="Crits-Christoph A."/>
            <person name="Burstein D."/>
            <person name="Anantharaman K."/>
            <person name="Lane K.R."/>
            <person name="Thomas B.C."/>
            <person name="Pan C."/>
            <person name="Northen T.R."/>
            <person name="Banfield J.F."/>
        </authorList>
    </citation>
    <scope>NUCLEOTIDE SEQUENCE [LARGE SCALE GENOMIC DNA]</scope>
    <source>
        <strain evidence="8">NP_4</strain>
    </source>
</reference>